<dbReference type="NCBIfam" id="TIGR00089">
    <property type="entry name" value="MiaB/RimO family radical SAM methylthiotransferase"/>
    <property type="match status" value="1"/>
</dbReference>
<evidence type="ECO:0000256" key="3">
    <source>
        <dbReference type="ARBA" id="ARBA00022490"/>
    </source>
</evidence>
<dbReference type="AlphaFoldDB" id="A0A4R9LWQ2"/>
<dbReference type="SFLD" id="SFLDG01082">
    <property type="entry name" value="B12-binding_domain_containing"/>
    <property type="match status" value="1"/>
</dbReference>
<dbReference type="PROSITE" id="PS51449">
    <property type="entry name" value="MTTASE_N"/>
    <property type="match status" value="1"/>
</dbReference>
<dbReference type="Pfam" id="PF01938">
    <property type="entry name" value="TRAM"/>
    <property type="match status" value="1"/>
</dbReference>
<feature type="binding site" evidence="13">
    <location>
        <position position="96"/>
    </location>
    <ligand>
        <name>[4Fe-4S] cluster</name>
        <dbReference type="ChEBI" id="CHEBI:49883"/>
        <label>1</label>
    </ligand>
</feature>
<keyword evidence="3 13" id="KW-0963">Cytoplasm</keyword>
<keyword evidence="18" id="KW-1185">Reference proteome</keyword>
<evidence type="ECO:0000256" key="5">
    <source>
        <dbReference type="ARBA" id="ARBA00022691"/>
    </source>
</evidence>
<feature type="binding site" evidence="13">
    <location>
        <position position="174"/>
    </location>
    <ligand>
        <name>[4Fe-4S] cluster</name>
        <dbReference type="ChEBI" id="CHEBI:49883"/>
        <label>2</label>
        <note>4Fe-4S-S-AdoMet</note>
    </ligand>
</feature>
<gene>
    <name evidence="13 17" type="primary">miaB</name>
    <name evidence="17" type="ORF">EHS15_14960</name>
</gene>
<dbReference type="FunFam" id="3.80.30.20:FF:000001">
    <property type="entry name" value="tRNA-2-methylthio-N(6)-dimethylallyladenosine synthase 2"/>
    <property type="match status" value="1"/>
</dbReference>
<keyword evidence="8 13" id="KW-0411">Iron-sulfur</keyword>
<feature type="binding site" evidence="13">
    <location>
        <position position="26"/>
    </location>
    <ligand>
        <name>[4Fe-4S] cluster</name>
        <dbReference type="ChEBI" id="CHEBI:49883"/>
        <label>1</label>
    </ligand>
</feature>
<dbReference type="InterPro" id="IPR038135">
    <property type="entry name" value="Methylthiotransferase_N_sf"/>
</dbReference>
<dbReference type="Proteomes" id="UP000298058">
    <property type="component" value="Unassembled WGS sequence"/>
</dbReference>
<keyword evidence="7 13" id="KW-0408">Iron</keyword>
<comment type="caution">
    <text evidence="17">The sequence shown here is derived from an EMBL/GenBank/DDBJ whole genome shotgun (WGS) entry which is preliminary data.</text>
</comment>
<dbReference type="SFLD" id="SFLDF00273">
    <property type="entry name" value="(dimethylallyl)adenosine_tRNA"/>
    <property type="match status" value="1"/>
</dbReference>
<dbReference type="GO" id="GO:0005829">
    <property type="term" value="C:cytosol"/>
    <property type="evidence" value="ECO:0007669"/>
    <property type="project" value="TreeGrafter"/>
</dbReference>
<protein>
    <recommendedName>
        <fullName evidence="10 13">tRNA-2-methylthio-N(6)-dimethylallyladenosine synthase</fullName>
        <ecNumber evidence="9 13">2.8.4.3</ecNumber>
    </recommendedName>
    <alternativeName>
        <fullName evidence="12 13">(Dimethylallyl)adenosine tRNA methylthiotransferase MiaB</fullName>
    </alternativeName>
    <alternativeName>
        <fullName evidence="11 13">tRNA-i(6)A37 methylthiotransferase</fullName>
    </alternativeName>
</protein>
<reference evidence="17" key="1">
    <citation type="journal article" date="2019" name="PLoS Negl. Trop. Dis.">
        <title>Revisiting the worldwide diversity of Leptospira species in the environment.</title>
        <authorList>
            <person name="Vincent A.T."/>
            <person name="Schiettekatte O."/>
            <person name="Bourhy P."/>
            <person name="Veyrier F.J."/>
            <person name="Picardeau M."/>
        </authorList>
    </citation>
    <scope>NUCLEOTIDE SEQUENCE [LARGE SCALE GENOMIC DNA]</scope>
    <source>
        <strain evidence="17">201300427</strain>
    </source>
</reference>
<dbReference type="PROSITE" id="PS01278">
    <property type="entry name" value="MTTASE_RADICAL"/>
    <property type="match status" value="1"/>
</dbReference>
<dbReference type="PROSITE" id="PS51918">
    <property type="entry name" value="RADICAL_SAM"/>
    <property type="match status" value="1"/>
</dbReference>
<dbReference type="SFLD" id="SFLDF00413">
    <property type="entry name" value="CDK5RAP1"/>
    <property type="match status" value="1"/>
</dbReference>
<dbReference type="SUPFAM" id="SSF102114">
    <property type="entry name" value="Radical SAM enzymes"/>
    <property type="match status" value="1"/>
</dbReference>
<dbReference type="EC" id="2.8.4.3" evidence="9 13"/>
<dbReference type="SFLD" id="SFLDS00029">
    <property type="entry name" value="Radical_SAM"/>
    <property type="match status" value="1"/>
</dbReference>
<dbReference type="FunFam" id="3.40.50.12160:FF:000003">
    <property type="entry name" value="CDK5 regulatory subunit-associated protein 1"/>
    <property type="match status" value="1"/>
</dbReference>
<dbReference type="SFLD" id="SFLDG01061">
    <property type="entry name" value="methylthiotransferase"/>
    <property type="match status" value="1"/>
</dbReference>
<evidence type="ECO:0000256" key="12">
    <source>
        <dbReference type="ARBA" id="ARBA00081141"/>
    </source>
</evidence>
<dbReference type="PANTHER" id="PTHR43020">
    <property type="entry name" value="CDK5 REGULATORY SUBUNIT-ASSOCIATED PROTEIN 1"/>
    <property type="match status" value="1"/>
</dbReference>
<dbReference type="Pfam" id="PF00919">
    <property type="entry name" value="UPF0004"/>
    <property type="match status" value="1"/>
</dbReference>
<dbReference type="GO" id="GO:0035597">
    <property type="term" value="F:tRNA-2-methylthio-N(6)-dimethylallyladenosine(37) synthase activity"/>
    <property type="evidence" value="ECO:0007669"/>
    <property type="project" value="UniProtKB-EC"/>
</dbReference>
<evidence type="ECO:0000256" key="8">
    <source>
        <dbReference type="ARBA" id="ARBA00023014"/>
    </source>
</evidence>
<sequence length="458" mass="52409">MSLTLPESSPLVSSQLGKVFVETYGCQMNEYDSGIVRELFRQEKYDSAETIEDSDIIFLNTCAVRENAHAKIYGRLQSLGYLKKKNPNLVIGVLGCMAQNLGEDLFHQELPLDLIVGPDNYRNLPELIRKIREGERDVQLTRLSKTETYDELEPKVVNGIQAFVTIMRGCNNFCTFCVVPYTRGRERSREPISIVHEIQKLVDMGVKQVTLLGQNVNSYSYEDADFSRLVEDILNKTKIERIRFTSPHPKDFPVHLIDLMAKEDRFSSQIHMPLQAGNDKVLRDMKRSYTKKEYLDLVERIRSQIPNIGITSDIIVGFPGETKEEFEETLEVVRTVGYDMSYMFKYSEREGTIAKRKFIDDVPEEEKSRRLIELVDLQTKISLERNKEKIGQTFDILIENTSKKSKLELCGRSHCGRMVVFPIPENESTDLKDWIGKTVPVAIESATSATLRGKAVRG</sequence>
<name>A0A4R9LWQ2_9LEPT</name>
<evidence type="ECO:0000256" key="11">
    <source>
        <dbReference type="ARBA" id="ARBA00080698"/>
    </source>
</evidence>
<comment type="catalytic activity">
    <reaction evidence="13">
        <text>N(6)-dimethylallyladenosine(37) in tRNA + (sulfur carrier)-SH + AH2 + 2 S-adenosyl-L-methionine = 2-methylsulfanyl-N(6)-dimethylallyladenosine(37) in tRNA + (sulfur carrier)-H + 5'-deoxyadenosine + L-methionine + A + S-adenosyl-L-homocysteine + 2 H(+)</text>
        <dbReference type="Rhea" id="RHEA:37067"/>
        <dbReference type="Rhea" id="RHEA-COMP:10375"/>
        <dbReference type="Rhea" id="RHEA-COMP:10376"/>
        <dbReference type="Rhea" id="RHEA-COMP:14737"/>
        <dbReference type="Rhea" id="RHEA-COMP:14739"/>
        <dbReference type="ChEBI" id="CHEBI:13193"/>
        <dbReference type="ChEBI" id="CHEBI:15378"/>
        <dbReference type="ChEBI" id="CHEBI:17319"/>
        <dbReference type="ChEBI" id="CHEBI:17499"/>
        <dbReference type="ChEBI" id="CHEBI:29917"/>
        <dbReference type="ChEBI" id="CHEBI:57844"/>
        <dbReference type="ChEBI" id="CHEBI:57856"/>
        <dbReference type="ChEBI" id="CHEBI:59789"/>
        <dbReference type="ChEBI" id="CHEBI:64428"/>
        <dbReference type="ChEBI" id="CHEBI:74415"/>
        <dbReference type="ChEBI" id="CHEBI:74417"/>
        <dbReference type="EC" id="2.8.4.3"/>
    </reaction>
</comment>
<evidence type="ECO:0000256" key="9">
    <source>
        <dbReference type="ARBA" id="ARBA00033765"/>
    </source>
</evidence>
<evidence type="ECO:0000256" key="1">
    <source>
        <dbReference type="ARBA" id="ARBA00003234"/>
    </source>
</evidence>
<evidence type="ECO:0000256" key="6">
    <source>
        <dbReference type="ARBA" id="ARBA00022723"/>
    </source>
</evidence>
<feature type="domain" description="MTTase N-terminal" evidence="15">
    <location>
        <begin position="17"/>
        <end position="133"/>
    </location>
</feature>
<keyword evidence="2 13" id="KW-0004">4Fe-4S</keyword>
<feature type="domain" description="TRAM" evidence="14">
    <location>
        <begin position="387"/>
        <end position="457"/>
    </location>
</feature>
<evidence type="ECO:0000256" key="2">
    <source>
        <dbReference type="ARBA" id="ARBA00022485"/>
    </source>
</evidence>
<dbReference type="InterPro" id="IPR006638">
    <property type="entry name" value="Elp3/MiaA/NifB-like_rSAM"/>
</dbReference>
<dbReference type="Pfam" id="PF04055">
    <property type="entry name" value="Radical_SAM"/>
    <property type="match status" value="1"/>
</dbReference>
<evidence type="ECO:0000256" key="7">
    <source>
        <dbReference type="ARBA" id="ARBA00023004"/>
    </source>
</evidence>
<dbReference type="InterPro" id="IPR013848">
    <property type="entry name" value="Methylthiotransferase_N"/>
</dbReference>
<feature type="binding site" evidence="13">
    <location>
        <position position="62"/>
    </location>
    <ligand>
        <name>[4Fe-4S] cluster</name>
        <dbReference type="ChEBI" id="CHEBI:49883"/>
        <label>1</label>
    </ligand>
</feature>
<dbReference type="SMART" id="SM00729">
    <property type="entry name" value="Elp3"/>
    <property type="match status" value="1"/>
</dbReference>
<dbReference type="InterPro" id="IPR023404">
    <property type="entry name" value="rSAM_horseshoe"/>
</dbReference>
<keyword evidence="4 13" id="KW-0808">Transferase</keyword>
<evidence type="ECO:0000256" key="10">
    <source>
        <dbReference type="ARBA" id="ARBA00068570"/>
    </source>
</evidence>
<dbReference type="GO" id="GO:0046872">
    <property type="term" value="F:metal ion binding"/>
    <property type="evidence" value="ECO:0007669"/>
    <property type="project" value="UniProtKB-KW"/>
</dbReference>
<dbReference type="InterPro" id="IPR002792">
    <property type="entry name" value="TRAM_dom"/>
</dbReference>
<feature type="domain" description="Radical SAM core" evidence="16">
    <location>
        <begin position="156"/>
        <end position="384"/>
    </location>
</feature>
<dbReference type="GO" id="GO:0051539">
    <property type="term" value="F:4 iron, 4 sulfur cluster binding"/>
    <property type="evidence" value="ECO:0007669"/>
    <property type="project" value="UniProtKB-UniRule"/>
</dbReference>
<dbReference type="Gene3D" id="3.40.50.12160">
    <property type="entry name" value="Methylthiotransferase, N-terminal domain"/>
    <property type="match status" value="1"/>
</dbReference>
<feature type="binding site" evidence="13">
    <location>
        <position position="177"/>
    </location>
    <ligand>
        <name>[4Fe-4S] cluster</name>
        <dbReference type="ChEBI" id="CHEBI:49883"/>
        <label>2</label>
        <note>4Fe-4S-S-AdoMet</note>
    </ligand>
</feature>
<evidence type="ECO:0000259" key="15">
    <source>
        <dbReference type="PROSITE" id="PS51449"/>
    </source>
</evidence>
<organism evidence="17 18">
    <name type="scientific">Leptospira idonii</name>
    <dbReference type="NCBI Taxonomy" id="1193500"/>
    <lineage>
        <taxon>Bacteria</taxon>
        <taxon>Pseudomonadati</taxon>
        <taxon>Spirochaetota</taxon>
        <taxon>Spirochaetia</taxon>
        <taxon>Leptospirales</taxon>
        <taxon>Leptospiraceae</taxon>
        <taxon>Leptospira</taxon>
    </lineage>
</organism>
<accession>A0A4R9LWQ2</accession>
<evidence type="ECO:0000256" key="13">
    <source>
        <dbReference type="HAMAP-Rule" id="MF_01864"/>
    </source>
</evidence>
<dbReference type="PANTHER" id="PTHR43020:SF2">
    <property type="entry name" value="MITOCHONDRIAL TRNA METHYLTHIOTRANSFERASE CDK5RAP1"/>
    <property type="match status" value="1"/>
</dbReference>
<evidence type="ECO:0000313" key="18">
    <source>
        <dbReference type="Proteomes" id="UP000298058"/>
    </source>
</evidence>
<comment type="cofactor">
    <cofactor evidence="13">
        <name>[4Fe-4S] cluster</name>
        <dbReference type="ChEBI" id="CHEBI:49883"/>
    </cofactor>
    <text evidence="13">Binds 2 [4Fe-4S] clusters. One cluster is coordinated with 3 cysteines and an exchangeable S-adenosyl-L-methionine.</text>
</comment>
<evidence type="ECO:0000259" key="14">
    <source>
        <dbReference type="PROSITE" id="PS50926"/>
    </source>
</evidence>
<dbReference type="HAMAP" id="MF_01864">
    <property type="entry name" value="tRNA_metthiotr_MiaB"/>
    <property type="match status" value="1"/>
</dbReference>
<dbReference type="InterPro" id="IPR005839">
    <property type="entry name" value="Methylthiotransferase"/>
</dbReference>
<feature type="binding site" evidence="13">
    <location>
        <position position="170"/>
    </location>
    <ligand>
        <name>[4Fe-4S] cluster</name>
        <dbReference type="ChEBI" id="CHEBI:49883"/>
        <label>2</label>
        <note>4Fe-4S-S-AdoMet</note>
    </ligand>
</feature>
<dbReference type="PROSITE" id="PS50926">
    <property type="entry name" value="TRAM"/>
    <property type="match status" value="1"/>
</dbReference>
<keyword evidence="13" id="KW-0819">tRNA processing</keyword>
<dbReference type="InterPro" id="IPR058240">
    <property type="entry name" value="rSAM_sf"/>
</dbReference>
<dbReference type="Gene3D" id="3.80.30.20">
    <property type="entry name" value="tm_1862 like domain"/>
    <property type="match status" value="1"/>
</dbReference>
<evidence type="ECO:0000313" key="17">
    <source>
        <dbReference type="EMBL" id="TGN18670.1"/>
    </source>
</evidence>
<dbReference type="NCBIfam" id="TIGR01574">
    <property type="entry name" value="miaB-methiolase"/>
    <property type="match status" value="1"/>
</dbReference>
<dbReference type="InterPro" id="IPR020612">
    <property type="entry name" value="Methylthiotransferase_CS"/>
</dbReference>
<evidence type="ECO:0000256" key="4">
    <source>
        <dbReference type="ARBA" id="ARBA00022679"/>
    </source>
</evidence>
<dbReference type="RefSeq" id="WP_135761353.1">
    <property type="nucleotide sequence ID" value="NZ_RQHW01000047.1"/>
</dbReference>
<dbReference type="EMBL" id="RQHW01000047">
    <property type="protein sequence ID" value="TGN18670.1"/>
    <property type="molecule type" value="Genomic_DNA"/>
</dbReference>
<dbReference type="CDD" id="cd01335">
    <property type="entry name" value="Radical_SAM"/>
    <property type="match status" value="1"/>
</dbReference>
<dbReference type="InterPro" id="IPR006463">
    <property type="entry name" value="MiaB_methiolase"/>
</dbReference>
<proteinExistence type="inferred from homology"/>
<dbReference type="OrthoDB" id="9805215at2"/>
<keyword evidence="6 13" id="KW-0479">Metal-binding</keyword>
<evidence type="ECO:0000259" key="16">
    <source>
        <dbReference type="PROSITE" id="PS51918"/>
    </source>
</evidence>
<comment type="function">
    <text evidence="1 13">Catalyzes the methylthiolation of N6-(dimethylallyl)adenosine (i(6)A), leading to the formation of 2-methylthio-N6-(dimethylallyl)adenosine (ms(2)i(6)A) at position 37 in tRNAs that read codons beginning with uridine.</text>
</comment>
<comment type="subcellular location">
    <subcellularLocation>
        <location evidence="13">Cytoplasm</location>
    </subcellularLocation>
</comment>
<comment type="similarity">
    <text evidence="13">Belongs to the methylthiotransferase family. MiaB subfamily.</text>
</comment>
<comment type="subunit">
    <text evidence="13">Monomer.</text>
</comment>
<dbReference type="InterPro" id="IPR007197">
    <property type="entry name" value="rSAM"/>
</dbReference>
<keyword evidence="5 13" id="KW-0949">S-adenosyl-L-methionine</keyword>